<dbReference type="PANTHER" id="PTHR37685">
    <property type="entry name" value="GEO11136P1-RELATED"/>
    <property type="match status" value="1"/>
</dbReference>
<accession>A0AAE1LXJ3</accession>
<protein>
    <submittedName>
        <fullName evidence="2">Salivary secreted peptide</fullName>
    </submittedName>
</protein>
<dbReference type="InterPro" id="IPR031734">
    <property type="entry name" value="MBF2"/>
</dbReference>
<feature type="signal peptide" evidence="1">
    <location>
        <begin position="1"/>
        <end position="17"/>
    </location>
</feature>
<dbReference type="Proteomes" id="UP001219518">
    <property type="component" value="Unassembled WGS sequence"/>
</dbReference>
<reference evidence="2" key="1">
    <citation type="submission" date="2021-07" db="EMBL/GenBank/DDBJ databases">
        <authorList>
            <person name="Catto M.A."/>
            <person name="Jacobson A."/>
            <person name="Kennedy G."/>
            <person name="Labadie P."/>
            <person name="Hunt B.G."/>
            <person name="Srinivasan R."/>
        </authorList>
    </citation>
    <scope>NUCLEOTIDE SEQUENCE</scope>
    <source>
        <strain evidence="2">PL_HMW_Pooled</strain>
        <tissue evidence="2">Head</tissue>
    </source>
</reference>
<gene>
    <name evidence="2" type="ORF">KUF71_017952</name>
</gene>
<dbReference type="Pfam" id="PF15868">
    <property type="entry name" value="MBF2"/>
    <property type="match status" value="1"/>
</dbReference>
<evidence type="ECO:0000313" key="2">
    <source>
        <dbReference type="EMBL" id="KAK3933364.1"/>
    </source>
</evidence>
<keyword evidence="3" id="KW-1185">Reference proteome</keyword>
<dbReference type="EMBL" id="JAHWGI010001444">
    <property type="protein sequence ID" value="KAK3933364.1"/>
    <property type="molecule type" value="Genomic_DNA"/>
</dbReference>
<evidence type="ECO:0000313" key="3">
    <source>
        <dbReference type="Proteomes" id="UP001219518"/>
    </source>
</evidence>
<feature type="chain" id="PRO_5042043068" evidence="1">
    <location>
        <begin position="18"/>
        <end position="154"/>
    </location>
</feature>
<organism evidence="2 3">
    <name type="scientific">Frankliniella fusca</name>
    <dbReference type="NCBI Taxonomy" id="407009"/>
    <lineage>
        <taxon>Eukaryota</taxon>
        <taxon>Metazoa</taxon>
        <taxon>Ecdysozoa</taxon>
        <taxon>Arthropoda</taxon>
        <taxon>Hexapoda</taxon>
        <taxon>Insecta</taxon>
        <taxon>Pterygota</taxon>
        <taxon>Neoptera</taxon>
        <taxon>Paraneoptera</taxon>
        <taxon>Thysanoptera</taxon>
        <taxon>Terebrantia</taxon>
        <taxon>Thripoidea</taxon>
        <taxon>Thripidae</taxon>
        <taxon>Frankliniella</taxon>
    </lineage>
</organism>
<sequence length="154" mass="16920">MSLRILSLLALVACAAAASIGNDDKALALPGDKIEDVSEVREARAVSDFLKTFGGNLKAYNDQTVTYGGVYPYDRQLLSKQVYTSSTIFMVHKETHTFKSAVTIHCIQVVDMQKDGKNAYVTLKSGGINQKKAEIQFKSQRGGKINYLVVLWGQ</sequence>
<evidence type="ECO:0000256" key="1">
    <source>
        <dbReference type="SAM" id="SignalP"/>
    </source>
</evidence>
<reference evidence="2" key="2">
    <citation type="journal article" date="2023" name="BMC Genomics">
        <title>Pest status, molecular evolution, and epigenetic factors derived from the genome assembly of Frankliniella fusca, a thysanopteran phytovirus vector.</title>
        <authorList>
            <person name="Catto M.A."/>
            <person name="Labadie P.E."/>
            <person name="Jacobson A.L."/>
            <person name="Kennedy G.G."/>
            <person name="Srinivasan R."/>
            <person name="Hunt B.G."/>
        </authorList>
    </citation>
    <scope>NUCLEOTIDE SEQUENCE</scope>
    <source>
        <strain evidence="2">PL_HMW_Pooled</strain>
    </source>
</reference>
<keyword evidence="1" id="KW-0732">Signal</keyword>
<name>A0AAE1LXJ3_9NEOP</name>
<proteinExistence type="predicted"/>
<dbReference type="PANTHER" id="PTHR37685:SF1">
    <property type="entry name" value="GEO11136P1-RELATED"/>
    <property type="match status" value="1"/>
</dbReference>
<comment type="caution">
    <text evidence="2">The sequence shown here is derived from an EMBL/GenBank/DDBJ whole genome shotgun (WGS) entry which is preliminary data.</text>
</comment>
<dbReference type="AlphaFoldDB" id="A0AAE1LXJ3"/>